<dbReference type="InterPro" id="IPR029903">
    <property type="entry name" value="RmlD-like-bd"/>
</dbReference>
<comment type="similarity">
    <text evidence="1 2">Belongs to the dTDP-4-dehydrorhamnose reductase family.</text>
</comment>
<feature type="domain" description="RmlD-like substrate binding" evidence="3">
    <location>
        <begin position="3"/>
        <end position="265"/>
    </location>
</feature>
<dbReference type="PANTHER" id="PTHR10491:SF4">
    <property type="entry name" value="METHIONINE ADENOSYLTRANSFERASE 2 SUBUNIT BETA"/>
    <property type="match status" value="1"/>
</dbReference>
<dbReference type="Proteomes" id="UP000177698">
    <property type="component" value="Unassembled WGS sequence"/>
</dbReference>
<dbReference type="GO" id="GO:0019305">
    <property type="term" value="P:dTDP-rhamnose biosynthetic process"/>
    <property type="evidence" value="ECO:0007669"/>
    <property type="project" value="UniProtKB-UniPathway"/>
</dbReference>
<comment type="function">
    <text evidence="2">Catalyzes the reduction of dTDP-6-deoxy-L-lyxo-4-hexulose to yield dTDP-L-rhamnose.</text>
</comment>
<dbReference type="Pfam" id="PF04321">
    <property type="entry name" value="RmlD_sub_bind"/>
    <property type="match status" value="1"/>
</dbReference>
<dbReference type="PANTHER" id="PTHR10491">
    <property type="entry name" value="DTDP-4-DEHYDRORHAMNOSE REDUCTASE"/>
    <property type="match status" value="1"/>
</dbReference>
<dbReference type="EMBL" id="MGAG01000003">
    <property type="protein sequence ID" value="OGK42214.1"/>
    <property type="molecule type" value="Genomic_DNA"/>
</dbReference>
<dbReference type="UniPathway" id="UPA00124"/>
<dbReference type="GO" id="GO:0008831">
    <property type="term" value="F:dTDP-4-dehydrorhamnose reductase activity"/>
    <property type="evidence" value="ECO:0007669"/>
    <property type="project" value="UniProtKB-EC"/>
</dbReference>
<evidence type="ECO:0000256" key="2">
    <source>
        <dbReference type="RuleBase" id="RU364082"/>
    </source>
</evidence>
<dbReference type="EC" id="1.1.1.133" evidence="2"/>
<accession>A0A1F7IFS2</accession>
<protein>
    <recommendedName>
        <fullName evidence="2">dTDP-4-dehydrorhamnose reductase</fullName>
        <ecNumber evidence="2">1.1.1.133</ecNumber>
    </recommendedName>
</protein>
<evidence type="ECO:0000259" key="3">
    <source>
        <dbReference type="Pfam" id="PF04321"/>
    </source>
</evidence>
<proteinExistence type="inferred from homology"/>
<dbReference type="Gene3D" id="3.40.50.720">
    <property type="entry name" value="NAD(P)-binding Rossmann-like Domain"/>
    <property type="match status" value="1"/>
</dbReference>
<evidence type="ECO:0000256" key="1">
    <source>
        <dbReference type="ARBA" id="ARBA00010944"/>
    </source>
</evidence>
<keyword evidence="2" id="KW-0521">NADP</keyword>
<dbReference type="SUPFAM" id="SSF51735">
    <property type="entry name" value="NAD(P)-binding Rossmann-fold domains"/>
    <property type="match status" value="1"/>
</dbReference>
<organism evidence="4 5">
    <name type="scientific">Candidatus Roizmanbacteria bacterium RIFCSPLOWO2_01_FULL_37_12</name>
    <dbReference type="NCBI Taxonomy" id="1802056"/>
    <lineage>
        <taxon>Bacteria</taxon>
        <taxon>Candidatus Roizmaniibacteriota</taxon>
    </lineage>
</organism>
<dbReference type="AlphaFoldDB" id="A0A1F7IFS2"/>
<comment type="caution">
    <text evidence="4">The sequence shown here is derived from an EMBL/GenBank/DDBJ whole genome shotgun (WGS) entry which is preliminary data.</text>
</comment>
<dbReference type="STRING" id="1802056.A2954_04345"/>
<keyword evidence="2" id="KW-0560">Oxidoreductase</keyword>
<dbReference type="InterPro" id="IPR036291">
    <property type="entry name" value="NAD(P)-bd_dom_sf"/>
</dbReference>
<reference evidence="4 5" key="1">
    <citation type="journal article" date="2016" name="Nat. Commun.">
        <title>Thousands of microbial genomes shed light on interconnected biogeochemical processes in an aquifer system.</title>
        <authorList>
            <person name="Anantharaman K."/>
            <person name="Brown C.T."/>
            <person name="Hug L.A."/>
            <person name="Sharon I."/>
            <person name="Castelle C.J."/>
            <person name="Probst A.J."/>
            <person name="Thomas B.C."/>
            <person name="Singh A."/>
            <person name="Wilkins M.J."/>
            <person name="Karaoz U."/>
            <person name="Brodie E.L."/>
            <person name="Williams K.H."/>
            <person name="Hubbard S.S."/>
            <person name="Banfield J.F."/>
        </authorList>
    </citation>
    <scope>NUCLEOTIDE SEQUENCE [LARGE SCALE GENOMIC DNA]</scope>
</reference>
<dbReference type="GO" id="GO:0005829">
    <property type="term" value="C:cytosol"/>
    <property type="evidence" value="ECO:0007669"/>
    <property type="project" value="TreeGrafter"/>
</dbReference>
<dbReference type="InterPro" id="IPR005913">
    <property type="entry name" value="dTDP_dehydrorham_reduct"/>
</dbReference>
<sequence>MKNIAISGATGMLGSMLFKVFKDKFNLILIARSKQKFEALFQAYGKSRYSKIVLFDFFNIYGDFIKKSANSTHPNFLRLVKKIGKIDAFINCAGIINRFSNQDPVRTFFINSALPHLLSNFYKEKLIHITTDCVFSGKQNKPYTELSVHDPTDLYGLSKSLGEPSAKSLVLRSSFVGPEISGFVSLFEWYKRGKQDTLGFTNHLWNGITTKQFARICIKLINNRYNFPFKGLFHIYSNTVTKYQMLLAFKKILNKKTKVIPTKVDSIDRRLSSCYKLSNQLDIPKFEQMLSDFY</sequence>
<name>A0A1F7IFS2_9BACT</name>
<evidence type="ECO:0000313" key="5">
    <source>
        <dbReference type="Proteomes" id="UP000177698"/>
    </source>
</evidence>
<evidence type="ECO:0000313" key="4">
    <source>
        <dbReference type="EMBL" id="OGK42214.1"/>
    </source>
</evidence>
<comment type="pathway">
    <text evidence="2">Carbohydrate biosynthesis; dTDP-L-rhamnose biosynthesis.</text>
</comment>
<gene>
    <name evidence="4" type="ORF">A2954_04345</name>
</gene>